<protein>
    <submittedName>
        <fullName evidence="1">Uncharacterized protein</fullName>
    </submittedName>
</protein>
<dbReference type="Proteomes" id="UP000828941">
    <property type="component" value="Chromosome 5"/>
</dbReference>
<evidence type="ECO:0000313" key="2">
    <source>
        <dbReference type="Proteomes" id="UP000828941"/>
    </source>
</evidence>
<organism evidence="1 2">
    <name type="scientific">Bauhinia variegata</name>
    <name type="common">Purple orchid tree</name>
    <name type="synonym">Phanera variegata</name>
    <dbReference type="NCBI Taxonomy" id="167791"/>
    <lineage>
        <taxon>Eukaryota</taxon>
        <taxon>Viridiplantae</taxon>
        <taxon>Streptophyta</taxon>
        <taxon>Embryophyta</taxon>
        <taxon>Tracheophyta</taxon>
        <taxon>Spermatophyta</taxon>
        <taxon>Magnoliopsida</taxon>
        <taxon>eudicotyledons</taxon>
        <taxon>Gunneridae</taxon>
        <taxon>Pentapetalae</taxon>
        <taxon>rosids</taxon>
        <taxon>fabids</taxon>
        <taxon>Fabales</taxon>
        <taxon>Fabaceae</taxon>
        <taxon>Cercidoideae</taxon>
        <taxon>Cercideae</taxon>
        <taxon>Bauhiniinae</taxon>
        <taxon>Bauhinia</taxon>
    </lineage>
</organism>
<dbReference type="EMBL" id="CM039430">
    <property type="protein sequence ID" value="KAI4345560.1"/>
    <property type="molecule type" value="Genomic_DNA"/>
</dbReference>
<gene>
    <name evidence="1" type="ORF">L6164_012668</name>
</gene>
<reference evidence="1 2" key="1">
    <citation type="journal article" date="2022" name="DNA Res.">
        <title>Chromosomal-level genome assembly of the orchid tree Bauhinia variegata (Leguminosae; Cercidoideae) supports the allotetraploid origin hypothesis of Bauhinia.</title>
        <authorList>
            <person name="Zhong Y."/>
            <person name="Chen Y."/>
            <person name="Zheng D."/>
            <person name="Pang J."/>
            <person name="Liu Y."/>
            <person name="Luo S."/>
            <person name="Meng S."/>
            <person name="Qian L."/>
            <person name="Wei D."/>
            <person name="Dai S."/>
            <person name="Zhou R."/>
        </authorList>
    </citation>
    <scope>NUCLEOTIDE SEQUENCE [LARGE SCALE GENOMIC DNA]</scope>
    <source>
        <strain evidence="1">BV-YZ2020</strain>
    </source>
</reference>
<sequence length="87" mass="10627">MLSPAPSLHHFSYIYNKFMFSRYYHIKLQDKFHAAQALVMAGNSLSMRSPKPGRLWRKCSGQWREQKTRFYIIWRCTVILLRWENRF</sequence>
<keyword evidence="2" id="KW-1185">Reference proteome</keyword>
<comment type="caution">
    <text evidence="1">The sequence shown here is derived from an EMBL/GenBank/DDBJ whole genome shotgun (WGS) entry which is preliminary data.</text>
</comment>
<proteinExistence type="predicted"/>
<evidence type="ECO:0000313" key="1">
    <source>
        <dbReference type="EMBL" id="KAI4345560.1"/>
    </source>
</evidence>
<accession>A0ACB9PG09</accession>
<name>A0ACB9PG09_BAUVA</name>